<keyword evidence="3" id="KW-0436">Ligase</keyword>
<comment type="catalytic activity">
    <reaction evidence="9">
        <text>(6S)-5,6,7,8-tetrahydrofolyl-(gamma-L-Glu)(n) + L-glutamate + ATP = (6S)-5,6,7,8-tetrahydrofolyl-(gamma-L-Glu)(n+1) + ADP + phosphate + H(+)</text>
        <dbReference type="Rhea" id="RHEA:10580"/>
        <dbReference type="Rhea" id="RHEA-COMP:14738"/>
        <dbReference type="Rhea" id="RHEA-COMP:14740"/>
        <dbReference type="ChEBI" id="CHEBI:15378"/>
        <dbReference type="ChEBI" id="CHEBI:29985"/>
        <dbReference type="ChEBI" id="CHEBI:30616"/>
        <dbReference type="ChEBI" id="CHEBI:43474"/>
        <dbReference type="ChEBI" id="CHEBI:141005"/>
        <dbReference type="ChEBI" id="CHEBI:456216"/>
        <dbReference type="EC" id="6.3.2.17"/>
    </reaction>
</comment>
<dbReference type="GO" id="GO:0005737">
    <property type="term" value="C:cytoplasm"/>
    <property type="evidence" value="ECO:0007669"/>
    <property type="project" value="TreeGrafter"/>
</dbReference>
<keyword evidence="4" id="KW-0479">Metal-binding</keyword>
<dbReference type="NCBIfam" id="TIGR01499">
    <property type="entry name" value="folC"/>
    <property type="match status" value="1"/>
</dbReference>
<dbReference type="InterPro" id="IPR004101">
    <property type="entry name" value="Mur_ligase_C"/>
</dbReference>
<dbReference type="PANTHER" id="PTHR11136">
    <property type="entry name" value="FOLYLPOLYGLUTAMATE SYNTHASE-RELATED"/>
    <property type="match status" value="1"/>
</dbReference>
<evidence type="ECO:0000259" key="10">
    <source>
        <dbReference type="Pfam" id="PF02875"/>
    </source>
</evidence>
<dbReference type="EC" id="6.3.2.17" evidence="2"/>
<evidence type="ECO:0000256" key="1">
    <source>
        <dbReference type="ARBA" id="ARBA00008276"/>
    </source>
</evidence>
<evidence type="ECO:0000259" key="11">
    <source>
        <dbReference type="Pfam" id="PF08245"/>
    </source>
</evidence>
<feature type="domain" description="Mur ligase central" evidence="11">
    <location>
        <begin position="38"/>
        <end position="247"/>
    </location>
</feature>
<evidence type="ECO:0000256" key="8">
    <source>
        <dbReference type="ARBA" id="ARBA00030592"/>
    </source>
</evidence>
<reference evidence="12" key="2">
    <citation type="journal article" date="2021" name="PeerJ">
        <title>Extensive microbial diversity within the chicken gut microbiome revealed by metagenomics and culture.</title>
        <authorList>
            <person name="Gilroy R."/>
            <person name="Ravi A."/>
            <person name="Getino M."/>
            <person name="Pursley I."/>
            <person name="Horton D.L."/>
            <person name="Alikhan N.F."/>
            <person name="Baker D."/>
            <person name="Gharbi K."/>
            <person name="Hall N."/>
            <person name="Watson M."/>
            <person name="Adriaenssens E.M."/>
            <person name="Foster-Nyarko E."/>
            <person name="Jarju S."/>
            <person name="Secka A."/>
            <person name="Antonio M."/>
            <person name="Oren A."/>
            <person name="Chaudhuri R.R."/>
            <person name="La Ragione R."/>
            <person name="Hildebrand F."/>
            <person name="Pallen M.J."/>
        </authorList>
    </citation>
    <scope>NUCLEOTIDE SEQUENCE</scope>
    <source>
        <strain evidence="12">ChiW16-3235</strain>
    </source>
</reference>
<evidence type="ECO:0000256" key="7">
    <source>
        <dbReference type="ARBA" id="ARBA00022842"/>
    </source>
</evidence>
<dbReference type="InterPro" id="IPR036565">
    <property type="entry name" value="Mur-like_cat_sf"/>
</dbReference>
<dbReference type="AlphaFoldDB" id="A0A9D1E5E5"/>
<dbReference type="GO" id="GO:0004326">
    <property type="term" value="F:tetrahydrofolylpolyglutamate synthase activity"/>
    <property type="evidence" value="ECO:0007669"/>
    <property type="project" value="UniProtKB-EC"/>
</dbReference>
<keyword evidence="6" id="KW-0067">ATP-binding</keyword>
<dbReference type="SUPFAM" id="SSF53244">
    <property type="entry name" value="MurD-like peptide ligases, peptide-binding domain"/>
    <property type="match status" value="1"/>
</dbReference>
<feature type="domain" description="Mur ligase C-terminal" evidence="10">
    <location>
        <begin position="270"/>
        <end position="383"/>
    </location>
</feature>
<reference evidence="12" key="1">
    <citation type="submission" date="2020-10" db="EMBL/GenBank/DDBJ databases">
        <authorList>
            <person name="Gilroy R."/>
        </authorList>
    </citation>
    <scope>NUCLEOTIDE SEQUENCE</scope>
    <source>
        <strain evidence="12">ChiW16-3235</strain>
    </source>
</reference>
<dbReference type="GO" id="GO:0005524">
    <property type="term" value="F:ATP binding"/>
    <property type="evidence" value="ECO:0007669"/>
    <property type="project" value="UniProtKB-KW"/>
</dbReference>
<keyword evidence="7" id="KW-0460">Magnesium</keyword>
<sequence>MENLKIGKREGSKFGTARAEELLRRLGDPDKKLKIIHVAGSNGKGSVCAYLTNILRAAGLTVGCFTSPPVYSYSDQFYVNGRPPADGVLQSYLSYARSAAEGMEDAPSQFETEVCAALAMFAGEGCLWCVLECGLGGLYDATNAVSRKELAVITSVALEHTDVLGSTIKDICRHKGGIIKNCPAVIPDNMCAEARDYFAAMGAKVAGTGLKVTRRTVYGQYFSCGGRQYYIHAFGDEQAYNAALAAECAALLGIPAGAVGNGLKNTRLAGRVQIFRSGGRRYIVDGGHNPQALSPLAQTAGGMGGTKSLVYTCLADKDVNGCAAALGGLFGEVIIFPAPSWRAMDVGKISAAFRPYNKNVRICADVKSAIEGARGHTVAVCGSFTILKEAKNWIEQRR</sequence>
<evidence type="ECO:0000256" key="2">
    <source>
        <dbReference type="ARBA" id="ARBA00013025"/>
    </source>
</evidence>
<evidence type="ECO:0000256" key="4">
    <source>
        <dbReference type="ARBA" id="ARBA00022723"/>
    </source>
</evidence>
<dbReference type="InterPro" id="IPR013221">
    <property type="entry name" value="Mur_ligase_cen"/>
</dbReference>
<dbReference type="Pfam" id="PF02875">
    <property type="entry name" value="Mur_ligase_C"/>
    <property type="match status" value="1"/>
</dbReference>
<accession>A0A9D1E5E5</accession>
<evidence type="ECO:0000313" key="12">
    <source>
        <dbReference type="EMBL" id="HIR66738.1"/>
    </source>
</evidence>
<dbReference type="GO" id="GO:0008841">
    <property type="term" value="F:dihydrofolate synthase activity"/>
    <property type="evidence" value="ECO:0007669"/>
    <property type="project" value="TreeGrafter"/>
</dbReference>
<gene>
    <name evidence="12" type="ORF">IAB94_01675</name>
</gene>
<evidence type="ECO:0000256" key="5">
    <source>
        <dbReference type="ARBA" id="ARBA00022741"/>
    </source>
</evidence>
<dbReference type="EMBL" id="DVHK01000040">
    <property type="protein sequence ID" value="HIR66738.1"/>
    <property type="molecule type" value="Genomic_DNA"/>
</dbReference>
<keyword evidence="5" id="KW-0547">Nucleotide-binding</keyword>
<dbReference type="Gene3D" id="3.40.1190.10">
    <property type="entry name" value="Mur-like, catalytic domain"/>
    <property type="match status" value="1"/>
</dbReference>
<organism evidence="12 13">
    <name type="scientific">Candidatus Coproplasma avicola</name>
    <dbReference type="NCBI Taxonomy" id="2840744"/>
    <lineage>
        <taxon>Bacteria</taxon>
        <taxon>Bacillati</taxon>
        <taxon>Bacillota</taxon>
        <taxon>Clostridia</taxon>
        <taxon>Eubacteriales</taxon>
        <taxon>Candidatus Coproplasma</taxon>
    </lineage>
</organism>
<dbReference type="Proteomes" id="UP000823913">
    <property type="component" value="Unassembled WGS sequence"/>
</dbReference>
<dbReference type="Pfam" id="PF08245">
    <property type="entry name" value="Mur_ligase_M"/>
    <property type="match status" value="1"/>
</dbReference>
<dbReference type="SUPFAM" id="SSF53623">
    <property type="entry name" value="MurD-like peptide ligases, catalytic domain"/>
    <property type="match status" value="1"/>
</dbReference>
<dbReference type="Gene3D" id="3.90.190.20">
    <property type="entry name" value="Mur ligase, C-terminal domain"/>
    <property type="match status" value="1"/>
</dbReference>
<protein>
    <recommendedName>
        <fullName evidence="2">tetrahydrofolate synthase</fullName>
        <ecNumber evidence="2">6.3.2.17</ecNumber>
    </recommendedName>
    <alternativeName>
        <fullName evidence="8">Tetrahydrofolylpolyglutamate synthase</fullName>
    </alternativeName>
</protein>
<evidence type="ECO:0000256" key="3">
    <source>
        <dbReference type="ARBA" id="ARBA00022598"/>
    </source>
</evidence>
<evidence type="ECO:0000256" key="9">
    <source>
        <dbReference type="ARBA" id="ARBA00047493"/>
    </source>
</evidence>
<dbReference type="PANTHER" id="PTHR11136:SF0">
    <property type="entry name" value="DIHYDROFOLATE SYNTHETASE-RELATED"/>
    <property type="match status" value="1"/>
</dbReference>
<evidence type="ECO:0000256" key="6">
    <source>
        <dbReference type="ARBA" id="ARBA00022840"/>
    </source>
</evidence>
<comment type="similarity">
    <text evidence="1">Belongs to the folylpolyglutamate synthase family.</text>
</comment>
<dbReference type="InterPro" id="IPR001645">
    <property type="entry name" value="Folylpolyglutamate_synth"/>
</dbReference>
<comment type="caution">
    <text evidence="12">The sequence shown here is derived from an EMBL/GenBank/DDBJ whole genome shotgun (WGS) entry which is preliminary data.</text>
</comment>
<dbReference type="GO" id="GO:0046872">
    <property type="term" value="F:metal ion binding"/>
    <property type="evidence" value="ECO:0007669"/>
    <property type="project" value="UniProtKB-KW"/>
</dbReference>
<proteinExistence type="inferred from homology"/>
<name>A0A9D1E5E5_9FIRM</name>
<dbReference type="InterPro" id="IPR036615">
    <property type="entry name" value="Mur_ligase_C_dom_sf"/>
</dbReference>
<evidence type="ECO:0000313" key="13">
    <source>
        <dbReference type="Proteomes" id="UP000823913"/>
    </source>
</evidence>